<dbReference type="InterPro" id="IPR046893">
    <property type="entry name" value="MSSS"/>
</dbReference>
<dbReference type="InterPro" id="IPR002625">
    <property type="entry name" value="Smr_dom"/>
</dbReference>
<dbReference type="Proteomes" id="UP000004754">
    <property type="component" value="Unassembled WGS sequence"/>
</dbReference>
<dbReference type="Pfam" id="PF01713">
    <property type="entry name" value="Smr"/>
    <property type="match status" value="1"/>
</dbReference>
<dbReference type="SUPFAM" id="SSF160443">
    <property type="entry name" value="SMR domain-like"/>
    <property type="match status" value="1"/>
</dbReference>
<dbReference type="GO" id="GO:0140664">
    <property type="term" value="F:ATP-dependent DNA damage sensor activity"/>
    <property type="evidence" value="ECO:0007669"/>
    <property type="project" value="InterPro"/>
</dbReference>
<evidence type="ECO:0000256" key="2">
    <source>
        <dbReference type="ARBA" id="ARBA00022730"/>
    </source>
</evidence>
<keyword evidence="3 8" id="KW-0547">Nucleotide-binding</keyword>
<dbReference type="CDD" id="cd03280">
    <property type="entry name" value="ABC_MutS2"/>
    <property type="match status" value="1"/>
</dbReference>
<evidence type="ECO:0000256" key="4">
    <source>
        <dbReference type="ARBA" id="ARBA00022801"/>
    </source>
</evidence>
<comment type="subunit">
    <text evidence="8">Homodimer. Binds to stalled ribosomes, contacting rRNA.</text>
</comment>
<dbReference type="NCBIfam" id="TIGR01069">
    <property type="entry name" value="mutS2"/>
    <property type="match status" value="1"/>
</dbReference>
<keyword evidence="4 8" id="KW-0378">Hydrolase</keyword>
<keyword evidence="6 8" id="KW-0694">RNA-binding</keyword>
<dbReference type="HAMAP" id="MF_00092">
    <property type="entry name" value="MutS2"/>
    <property type="match status" value="1"/>
</dbReference>
<dbReference type="GO" id="GO:0043023">
    <property type="term" value="F:ribosomal large subunit binding"/>
    <property type="evidence" value="ECO:0007669"/>
    <property type="project" value="UniProtKB-UniRule"/>
</dbReference>
<dbReference type="PANTHER" id="PTHR48466:SF2">
    <property type="entry name" value="OS10G0509000 PROTEIN"/>
    <property type="match status" value="1"/>
</dbReference>
<dbReference type="Gene3D" id="3.40.50.300">
    <property type="entry name" value="P-loop containing nucleotide triphosphate hydrolases"/>
    <property type="match status" value="1"/>
</dbReference>
<dbReference type="HOGENOM" id="CLU_011252_2_1_9"/>
<feature type="coiled-coil region" evidence="9">
    <location>
        <begin position="517"/>
        <end position="568"/>
    </location>
</feature>
<dbReference type="SUPFAM" id="SSF48334">
    <property type="entry name" value="DNA repair protein MutS, domain III"/>
    <property type="match status" value="1"/>
</dbReference>
<evidence type="ECO:0000256" key="6">
    <source>
        <dbReference type="ARBA" id="ARBA00022884"/>
    </source>
</evidence>
<name>E6MEL6_9FIRM</name>
<feature type="binding site" evidence="8">
    <location>
        <begin position="336"/>
        <end position="343"/>
    </location>
    <ligand>
        <name>ATP</name>
        <dbReference type="ChEBI" id="CHEBI:30616"/>
    </ligand>
</feature>
<dbReference type="InterPro" id="IPR036187">
    <property type="entry name" value="DNA_mismatch_repair_MutS_sf"/>
</dbReference>
<keyword evidence="7 8" id="KW-0238">DNA-binding</keyword>
<organism evidence="12 13">
    <name type="scientific">Pseudoramibacter alactolyticus ATCC 23263</name>
    <dbReference type="NCBI Taxonomy" id="887929"/>
    <lineage>
        <taxon>Bacteria</taxon>
        <taxon>Bacillati</taxon>
        <taxon>Bacillota</taxon>
        <taxon>Clostridia</taxon>
        <taxon>Eubacteriales</taxon>
        <taxon>Eubacteriaceae</taxon>
        <taxon>Pseudoramibacter</taxon>
    </lineage>
</organism>
<comment type="caution">
    <text evidence="12">The sequence shown here is derived from an EMBL/GenBank/DDBJ whole genome shotgun (WGS) entry which is preliminary data.</text>
</comment>
<gene>
    <name evidence="8" type="primary">mutS2</name>
    <name evidence="8" type="synonym">rqcU</name>
    <name evidence="12" type="ORF">HMP0721_0449</name>
</gene>
<evidence type="ECO:0000256" key="10">
    <source>
        <dbReference type="SAM" id="MobiDB-lite"/>
    </source>
</evidence>
<dbReference type="GO" id="GO:0045910">
    <property type="term" value="P:negative regulation of DNA recombination"/>
    <property type="evidence" value="ECO:0007669"/>
    <property type="project" value="InterPro"/>
</dbReference>
<dbReference type="EMBL" id="AEQN01000007">
    <property type="protein sequence ID" value="EFV02541.1"/>
    <property type="molecule type" value="Genomic_DNA"/>
</dbReference>
<dbReference type="Pfam" id="PF20297">
    <property type="entry name" value="MSSS"/>
    <property type="match status" value="1"/>
</dbReference>
<dbReference type="SMART" id="SM00534">
    <property type="entry name" value="MUTSac"/>
    <property type="match status" value="1"/>
</dbReference>
<dbReference type="GO" id="GO:0072344">
    <property type="term" value="P:rescue of stalled ribosome"/>
    <property type="evidence" value="ECO:0007669"/>
    <property type="project" value="UniProtKB-UniRule"/>
</dbReference>
<dbReference type="AlphaFoldDB" id="E6MEL6"/>
<dbReference type="GO" id="GO:0019843">
    <property type="term" value="F:rRNA binding"/>
    <property type="evidence" value="ECO:0007669"/>
    <property type="project" value="UniProtKB-UniRule"/>
</dbReference>
<dbReference type="EC" id="3.6.4.-" evidence="8"/>
<dbReference type="PANTHER" id="PTHR48466">
    <property type="entry name" value="OS10G0509000 PROTEIN-RELATED"/>
    <property type="match status" value="1"/>
</dbReference>
<evidence type="ECO:0000256" key="7">
    <source>
        <dbReference type="ARBA" id="ARBA00023125"/>
    </source>
</evidence>
<reference evidence="12 13" key="1">
    <citation type="submission" date="2010-12" db="EMBL/GenBank/DDBJ databases">
        <authorList>
            <person name="Muzny D."/>
            <person name="Qin X."/>
            <person name="Deng J."/>
            <person name="Jiang H."/>
            <person name="Liu Y."/>
            <person name="Qu J."/>
            <person name="Song X.-Z."/>
            <person name="Zhang L."/>
            <person name="Thornton R."/>
            <person name="Coyle M."/>
            <person name="Francisco L."/>
            <person name="Jackson L."/>
            <person name="Javaid M."/>
            <person name="Korchina V."/>
            <person name="Kovar C."/>
            <person name="Mata R."/>
            <person name="Mathew T."/>
            <person name="Ngo R."/>
            <person name="Nguyen L."/>
            <person name="Nguyen N."/>
            <person name="Okwuonu G."/>
            <person name="Ongeri F."/>
            <person name="Pham C."/>
            <person name="Simmons D."/>
            <person name="Wilczek-Boney K."/>
            <person name="Hale W."/>
            <person name="Jakkamsetti A."/>
            <person name="Pham P."/>
            <person name="Ruth R."/>
            <person name="San Lucas F."/>
            <person name="Warren J."/>
            <person name="Zhang J."/>
            <person name="Zhao Z."/>
            <person name="Zhou C."/>
            <person name="Zhu D."/>
            <person name="Lee S."/>
            <person name="Bess C."/>
            <person name="Blankenburg K."/>
            <person name="Forbes L."/>
            <person name="Fu Q."/>
            <person name="Gubbala S."/>
            <person name="Hirani K."/>
            <person name="Jayaseelan J.C."/>
            <person name="Lara F."/>
            <person name="Munidasa M."/>
            <person name="Palculict T."/>
            <person name="Patil S."/>
            <person name="Pu L.-L."/>
            <person name="Saada N."/>
            <person name="Tang L."/>
            <person name="Weissenberger G."/>
            <person name="Zhu Y."/>
            <person name="Hemphill L."/>
            <person name="Shang Y."/>
            <person name="Youmans B."/>
            <person name="Ayvaz T."/>
            <person name="Ross M."/>
            <person name="Santibanez J."/>
            <person name="Aqrawi P."/>
            <person name="Gross S."/>
            <person name="Joshi V."/>
            <person name="Fowler G."/>
            <person name="Nazareth L."/>
            <person name="Reid J."/>
            <person name="Worley K."/>
            <person name="Petrosino J."/>
            <person name="Highlander S."/>
            <person name="Gibbs R."/>
        </authorList>
    </citation>
    <scope>NUCLEOTIDE SEQUENCE [LARGE SCALE GENOMIC DNA]</scope>
    <source>
        <strain evidence="12 13">ATCC 23263</strain>
    </source>
</reference>
<accession>E6MEL6</accession>
<dbReference type="GO" id="GO:0016887">
    <property type="term" value="F:ATP hydrolysis activity"/>
    <property type="evidence" value="ECO:0007669"/>
    <property type="project" value="InterPro"/>
</dbReference>
<dbReference type="SMART" id="SM00463">
    <property type="entry name" value="SMR"/>
    <property type="match status" value="1"/>
</dbReference>
<keyword evidence="2 8" id="KW-0699">rRNA-binding</keyword>
<dbReference type="eggNOG" id="COG1193">
    <property type="taxonomic scope" value="Bacteria"/>
</dbReference>
<dbReference type="InterPro" id="IPR045076">
    <property type="entry name" value="MutS"/>
</dbReference>
<dbReference type="InterPro" id="IPR005747">
    <property type="entry name" value="MutS2"/>
</dbReference>
<keyword evidence="8" id="KW-0255">Endonuclease</keyword>
<dbReference type="OrthoDB" id="9808166at2"/>
<evidence type="ECO:0000259" key="11">
    <source>
        <dbReference type="PROSITE" id="PS50828"/>
    </source>
</evidence>
<evidence type="ECO:0000256" key="1">
    <source>
        <dbReference type="ARBA" id="ARBA00022722"/>
    </source>
</evidence>
<keyword evidence="5 8" id="KW-0067">ATP-binding</keyword>
<dbReference type="STRING" id="887929.HMP0721_0449"/>
<dbReference type="FunFam" id="3.40.50.300:FF:000830">
    <property type="entry name" value="Endonuclease MutS2"/>
    <property type="match status" value="1"/>
</dbReference>
<dbReference type="RefSeq" id="WP_006597868.1">
    <property type="nucleotide sequence ID" value="NZ_GL622359.1"/>
</dbReference>
<proteinExistence type="inferred from homology"/>
<feature type="region of interest" description="Disordered" evidence="10">
    <location>
        <begin position="617"/>
        <end position="640"/>
    </location>
</feature>
<dbReference type="InterPro" id="IPR036063">
    <property type="entry name" value="Smr_dom_sf"/>
</dbReference>
<keyword evidence="13" id="KW-1185">Reference proteome</keyword>
<dbReference type="InterPro" id="IPR000432">
    <property type="entry name" value="DNA_mismatch_repair_MutS_C"/>
</dbReference>
<protein>
    <recommendedName>
        <fullName evidence="8">Endonuclease MutS2</fullName>
        <ecNumber evidence="8">3.1.-.-</ecNumber>
    </recommendedName>
    <alternativeName>
        <fullName evidence="8">Ribosome-associated protein quality control-upstream factor</fullName>
        <shortName evidence="8">RQC-upstream factor</shortName>
        <shortName evidence="8">RqcU</shortName>
        <ecNumber evidence="8">3.6.4.-</ecNumber>
    </alternativeName>
</protein>
<dbReference type="EC" id="3.1.-.-" evidence="8"/>
<dbReference type="GO" id="GO:0004519">
    <property type="term" value="F:endonuclease activity"/>
    <property type="evidence" value="ECO:0007669"/>
    <property type="project" value="UniProtKB-UniRule"/>
</dbReference>
<dbReference type="InterPro" id="IPR007696">
    <property type="entry name" value="DNA_mismatch_repair_MutS_core"/>
</dbReference>
<dbReference type="Gene3D" id="3.30.1370.110">
    <property type="match status" value="1"/>
</dbReference>
<feature type="domain" description="Smr" evidence="11">
    <location>
        <begin position="719"/>
        <end position="793"/>
    </location>
</feature>
<evidence type="ECO:0000256" key="9">
    <source>
        <dbReference type="SAM" id="Coils"/>
    </source>
</evidence>
<evidence type="ECO:0000256" key="3">
    <source>
        <dbReference type="ARBA" id="ARBA00022741"/>
    </source>
</evidence>
<keyword evidence="9" id="KW-0175">Coiled coil</keyword>
<dbReference type="SUPFAM" id="SSF52540">
    <property type="entry name" value="P-loop containing nucleoside triphosphate hydrolases"/>
    <property type="match status" value="1"/>
</dbReference>
<dbReference type="GO" id="GO:0005524">
    <property type="term" value="F:ATP binding"/>
    <property type="evidence" value="ECO:0007669"/>
    <property type="project" value="UniProtKB-UniRule"/>
</dbReference>
<dbReference type="SMART" id="SM00533">
    <property type="entry name" value="MUTSd"/>
    <property type="match status" value="1"/>
</dbReference>
<dbReference type="PROSITE" id="PS50828">
    <property type="entry name" value="SMR"/>
    <property type="match status" value="1"/>
</dbReference>
<sequence length="793" mass="88681">MNDRSLRVLEYPQILERVAALCVTDGGKAAARRLRPSSRLEEADIWLDWTDEATGMILRNGRAPMAALCNIPEYVHRAEIGSTLSMRQLLEIASSLRVVRDMQAYFDEDPEQEALNRLHNDFDALDPCADLEAEISKKIIGPKEMSDRASRALNQIRKEITAKNAQITDKLNRIISSSANEKVLQERIITVRNNRYAVPVKQEYRNQIPGIVLDKSATGATLFIEPAAVVQLNNELKILSVEEEKEIARILKALTEKIAAYKMVLIADYDVLVHLDFVFAKAAYGLNTGGVRVAFKDDRENVLQLLRARHPLLDPRQAVASDIAVSKDIHTIVITGPNTGGKTVTLKTIGLLSVMIQSGLFVPAREGSYTRCFREVFADIGDEQSIEQSLSTFSAHMKNTVNFIDKAQKDDLVLFDELGAGTDPTEGAALAISLLEVLHARGVTTVATTHYSELKEYALTTSGIVNASVEFDVETLQPTYRLLIGIPGKSNAFEIAQKLGLKPEIIARARAYVSKEASRFEDTLDVLESKRREMERRLEEAERKELEAQEKTAQIEEQMAALKATQETILNEARAKADALVTQTQQKTEAIYREIREIQEHTNQQIDNKRLESLRKQMHNAHQRAGAEKRKKQKPQKQRLDVQTLKPGMTVYLENFHKEGEVLEVKPGTHQVLVQVGPMKIKVGEKELSVLTHYGKALDKKATPKKTKSFDRHAMNTRLDLRGRTAEEAVYMVEKFLSDAVVANASQLTIVHGKGTGVLQRVVQDYLKKSNMVRTFRFGNPSEGGTGATIVEL</sequence>
<keyword evidence="1 8" id="KW-0540">Nuclease</keyword>
<dbReference type="GO" id="GO:0006298">
    <property type="term" value="P:mismatch repair"/>
    <property type="evidence" value="ECO:0007669"/>
    <property type="project" value="InterPro"/>
</dbReference>
<dbReference type="Pfam" id="PF00488">
    <property type="entry name" value="MutS_V"/>
    <property type="match status" value="1"/>
</dbReference>
<comment type="function">
    <text evidence="8">Endonuclease that is involved in the suppression of homologous recombination and thus may have a key role in the control of bacterial genetic diversity.</text>
</comment>
<dbReference type="GO" id="GO:0030983">
    <property type="term" value="F:mismatched DNA binding"/>
    <property type="evidence" value="ECO:0007669"/>
    <property type="project" value="InterPro"/>
</dbReference>
<comment type="function">
    <text evidence="8">Acts as a ribosome collision sensor, splitting the ribosome into its 2 subunits. Detects stalled/collided 70S ribosomes which it binds and splits by an ATP-hydrolysis driven conformational change. Acts upstream of the ribosome quality control system (RQC), a ribosome-associated complex that mediates the extraction of incompletely synthesized nascent chains from stalled ribosomes and their subsequent degradation. Probably generates substrates for RQC.</text>
</comment>
<comment type="similarity">
    <text evidence="8">Belongs to the DNA mismatch repair MutS family. MutS2 subfamily.</text>
</comment>
<evidence type="ECO:0000313" key="12">
    <source>
        <dbReference type="EMBL" id="EFV02541.1"/>
    </source>
</evidence>
<dbReference type="PIRSF" id="PIRSF005814">
    <property type="entry name" value="MutS_YshD"/>
    <property type="match status" value="1"/>
</dbReference>
<evidence type="ECO:0000256" key="5">
    <source>
        <dbReference type="ARBA" id="ARBA00022840"/>
    </source>
</evidence>
<evidence type="ECO:0000313" key="13">
    <source>
        <dbReference type="Proteomes" id="UP000004754"/>
    </source>
</evidence>
<evidence type="ECO:0000256" key="8">
    <source>
        <dbReference type="HAMAP-Rule" id="MF_00092"/>
    </source>
</evidence>
<dbReference type="InterPro" id="IPR027417">
    <property type="entry name" value="P-loop_NTPase"/>
</dbReference>